<evidence type="ECO:0000313" key="2">
    <source>
        <dbReference type="EMBL" id="CEM52912.1"/>
    </source>
</evidence>
<sequence length="129" mass="14210">METSPNAKLLGELQGLLTDIVREATVPASVLLCSVLGAYFVAHVVAKCCLRRSQGECLGCKRNPWNNTNWRERLFKFVYTFRTASLGLFSSNSKSASADLSPSLSAFLCKAVPDNLDAMFRVHEYMSGL</sequence>
<dbReference type="AlphaFoldDB" id="A0A0G4I767"/>
<reference evidence="2" key="1">
    <citation type="submission" date="2014-11" db="EMBL/GenBank/DDBJ databases">
        <authorList>
            <person name="Otto D Thomas"/>
            <person name="Naeem Raeece"/>
        </authorList>
    </citation>
    <scope>NUCLEOTIDE SEQUENCE</scope>
</reference>
<accession>A0A0G4I767</accession>
<dbReference type="VEuPathDB" id="CryptoDB:Cvel_36497"/>
<keyword evidence="1" id="KW-0472">Membrane</keyword>
<protein>
    <submittedName>
        <fullName evidence="2">Uncharacterized protein</fullName>
    </submittedName>
</protein>
<keyword evidence="1" id="KW-0812">Transmembrane</keyword>
<evidence type="ECO:0000256" key="1">
    <source>
        <dbReference type="SAM" id="Phobius"/>
    </source>
</evidence>
<feature type="transmembrane region" description="Helical" evidence="1">
    <location>
        <begin position="26"/>
        <end position="46"/>
    </location>
</feature>
<organism evidence="2">
    <name type="scientific">Chromera velia CCMP2878</name>
    <dbReference type="NCBI Taxonomy" id="1169474"/>
    <lineage>
        <taxon>Eukaryota</taxon>
        <taxon>Sar</taxon>
        <taxon>Alveolata</taxon>
        <taxon>Colpodellida</taxon>
        <taxon>Chromeraceae</taxon>
        <taxon>Chromera</taxon>
    </lineage>
</organism>
<dbReference type="EMBL" id="CDMZ01005424">
    <property type="protein sequence ID" value="CEM52912.1"/>
    <property type="molecule type" value="Genomic_DNA"/>
</dbReference>
<name>A0A0G4I767_9ALVE</name>
<gene>
    <name evidence="2" type="ORF">Cvel_36497</name>
</gene>
<proteinExistence type="predicted"/>
<keyword evidence="1" id="KW-1133">Transmembrane helix</keyword>